<dbReference type="InterPro" id="IPR036412">
    <property type="entry name" value="HAD-like_sf"/>
</dbReference>
<proteinExistence type="predicted"/>
<dbReference type="InterPro" id="IPR041492">
    <property type="entry name" value="HAD_2"/>
</dbReference>
<dbReference type="Gene3D" id="1.10.150.240">
    <property type="entry name" value="Putative phosphatase, domain 2"/>
    <property type="match status" value="1"/>
</dbReference>
<evidence type="ECO:0000313" key="2">
    <source>
        <dbReference type="Proteomes" id="UP000054304"/>
    </source>
</evidence>
<gene>
    <name evidence="1" type="ORF">LALA0_S02e01134g</name>
</gene>
<reference evidence="1 2" key="1">
    <citation type="submission" date="2014-12" db="EMBL/GenBank/DDBJ databases">
        <authorList>
            <person name="Neuveglise Cecile"/>
        </authorList>
    </citation>
    <scope>NUCLEOTIDE SEQUENCE [LARGE SCALE GENOMIC DNA]</scope>
    <source>
        <strain evidence="1 2">CBS 12615</strain>
    </source>
</reference>
<accession>A0A0C7MTW6</accession>
<dbReference type="InterPro" id="IPR006439">
    <property type="entry name" value="HAD-SF_hydro_IA"/>
</dbReference>
<organism evidence="1 2">
    <name type="scientific">Lachancea lanzarotensis</name>
    <dbReference type="NCBI Taxonomy" id="1245769"/>
    <lineage>
        <taxon>Eukaryota</taxon>
        <taxon>Fungi</taxon>
        <taxon>Dikarya</taxon>
        <taxon>Ascomycota</taxon>
        <taxon>Saccharomycotina</taxon>
        <taxon>Saccharomycetes</taxon>
        <taxon>Saccharomycetales</taxon>
        <taxon>Saccharomycetaceae</taxon>
        <taxon>Lachancea</taxon>
    </lineage>
</organism>
<dbReference type="Gene3D" id="3.40.50.1000">
    <property type="entry name" value="HAD superfamily/HAD-like"/>
    <property type="match status" value="1"/>
</dbReference>
<dbReference type="InterPro" id="IPR023214">
    <property type="entry name" value="HAD_sf"/>
</dbReference>
<dbReference type="PANTHER" id="PTHR18901:SF38">
    <property type="entry name" value="PSEUDOURIDINE-5'-PHOSPHATASE"/>
    <property type="match status" value="1"/>
</dbReference>
<name>A0A0C7MTW6_9SACH</name>
<dbReference type="GO" id="GO:1990738">
    <property type="term" value="F:pseudouridine 5'-phosphatase activity"/>
    <property type="evidence" value="ECO:0007669"/>
    <property type="project" value="EnsemblFungi"/>
</dbReference>
<dbReference type="HOGENOM" id="CLU_045011_13_0_1"/>
<dbReference type="SUPFAM" id="SSF56784">
    <property type="entry name" value="HAD-like"/>
    <property type="match status" value="1"/>
</dbReference>
<dbReference type="InterPro" id="IPR023198">
    <property type="entry name" value="PGP-like_dom2"/>
</dbReference>
<evidence type="ECO:0000313" key="1">
    <source>
        <dbReference type="EMBL" id="CEP60853.1"/>
    </source>
</evidence>
<dbReference type="RefSeq" id="XP_022627092.1">
    <property type="nucleotide sequence ID" value="XM_022773580.1"/>
</dbReference>
<protein>
    <submittedName>
        <fullName evidence="1">LALA0S02e01134g1_1</fullName>
    </submittedName>
</protein>
<dbReference type="AlphaFoldDB" id="A0A0C7MTW6"/>
<dbReference type="GO" id="GO:0008253">
    <property type="term" value="F:5'-nucleotidase activity"/>
    <property type="evidence" value="ECO:0007669"/>
    <property type="project" value="EnsemblFungi"/>
</dbReference>
<dbReference type="Proteomes" id="UP000054304">
    <property type="component" value="Unassembled WGS sequence"/>
</dbReference>
<dbReference type="Pfam" id="PF13419">
    <property type="entry name" value="HAD_2"/>
    <property type="match status" value="1"/>
</dbReference>
<dbReference type="PANTHER" id="PTHR18901">
    <property type="entry name" value="2-DEOXYGLUCOSE-6-PHOSPHATE PHOSPHATASE 2"/>
    <property type="match status" value="1"/>
</dbReference>
<dbReference type="EMBL" id="LN736361">
    <property type="protein sequence ID" value="CEP60853.1"/>
    <property type="molecule type" value="Genomic_DNA"/>
</dbReference>
<dbReference type="OrthoDB" id="40579at2759"/>
<dbReference type="GeneID" id="34684262"/>
<dbReference type="STRING" id="1245769.A0A0C7MTW6"/>
<keyword evidence="2" id="KW-1185">Reference proteome</keyword>
<dbReference type="FunFam" id="1.10.150.240:FF:000001">
    <property type="entry name" value="Haloacid dehalogenase-like hydrolase domain"/>
    <property type="match status" value="1"/>
</dbReference>
<sequence length="223" mass="24220">MDGLLINTEDLYTVVTNEVLAEFGKGPLTWDVKIQLQGLPGPQAATKVLNHYQLPLTLAELDEKTIELQLKKWPTCSFLPGALELIRYLHSKGVPIALCTSSAKHKYEGKTGHLKQGFELFDVIITGDDPRIPPGRGKPFPDIWQIGLAEINEKTGSNIRPEECIIFEDGLPGVASAKAAGAYVVWVPHPDALEVLGDTEAVISGKGEVLNSLAQLDKAKFGL</sequence>
<dbReference type="NCBIfam" id="TIGR01509">
    <property type="entry name" value="HAD-SF-IA-v3"/>
    <property type="match status" value="1"/>
</dbReference>